<dbReference type="AlphaFoldDB" id="A0AAJ0DEH9"/>
<reference evidence="1" key="1">
    <citation type="submission" date="2023-04" db="EMBL/GenBank/DDBJ databases">
        <title>Black Yeasts Isolated from many extreme environments.</title>
        <authorList>
            <person name="Coleine C."/>
            <person name="Stajich J.E."/>
            <person name="Selbmann L."/>
        </authorList>
    </citation>
    <scope>NUCLEOTIDE SEQUENCE</scope>
    <source>
        <strain evidence="1">CCFEE 5312</strain>
    </source>
</reference>
<proteinExistence type="predicted"/>
<evidence type="ECO:0000313" key="1">
    <source>
        <dbReference type="EMBL" id="KAK3052563.1"/>
    </source>
</evidence>
<keyword evidence="2" id="KW-1185">Reference proteome</keyword>
<evidence type="ECO:0000313" key="2">
    <source>
        <dbReference type="Proteomes" id="UP001271007"/>
    </source>
</evidence>
<organism evidence="1 2">
    <name type="scientific">Extremus antarcticus</name>
    <dbReference type="NCBI Taxonomy" id="702011"/>
    <lineage>
        <taxon>Eukaryota</taxon>
        <taxon>Fungi</taxon>
        <taxon>Dikarya</taxon>
        <taxon>Ascomycota</taxon>
        <taxon>Pezizomycotina</taxon>
        <taxon>Dothideomycetes</taxon>
        <taxon>Dothideomycetidae</taxon>
        <taxon>Mycosphaerellales</taxon>
        <taxon>Extremaceae</taxon>
        <taxon>Extremus</taxon>
    </lineage>
</organism>
<name>A0AAJ0DEH9_9PEZI</name>
<sequence>MLSLLWIWHAAVSYYKYRSRAPSVFLPPTGYSQLQSPLFRLPYELREEIYVLVIAGQPGKPAVLSPEVASLKMFGLPSHVRRVRKR</sequence>
<protein>
    <submittedName>
        <fullName evidence="1">Uncharacterized protein</fullName>
    </submittedName>
</protein>
<dbReference type="EMBL" id="JAWDJX010000020">
    <property type="protein sequence ID" value="KAK3052563.1"/>
    <property type="molecule type" value="Genomic_DNA"/>
</dbReference>
<gene>
    <name evidence="1" type="ORF">LTR09_006418</name>
</gene>
<dbReference type="Proteomes" id="UP001271007">
    <property type="component" value="Unassembled WGS sequence"/>
</dbReference>
<accession>A0AAJ0DEH9</accession>
<comment type="caution">
    <text evidence="1">The sequence shown here is derived from an EMBL/GenBank/DDBJ whole genome shotgun (WGS) entry which is preliminary data.</text>
</comment>